<keyword evidence="3" id="KW-1185">Reference proteome</keyword>
<organism evidence="2 3">
    <name type="scientific">Elsinoe batatas</name>
    <dbReference type="NCBI Taxonomy" id="2601811"/>
    <lineage>
        <taxon>Eukaryota</taxon>
        <taxon>Fungi</taxon>
        <taxon>Dikarya</taxon>
        <taxon>Ascomycota</taxon>
        <taxon>Pezizomycotina</taxon>
        <taxon>Dothideomycetes</taxon>
        <taxon>Dothideomycetidae</taxon>
        <taxon>Myriangiales</taxon>
        <taxon>Elsinoaceae</taxon>
        <taxon>Elsinoe</taxon>
    </lineage>
</organism>
<evidence type="ECO:0000313" key="3">
    <source>
        <dbReference type="Proteomes" id="UP000809789"/>
    </source>
</evidence>
<gene>
    <name evidence="2" type="ORF">KVT40_000394</name>
</gene>
<evidence type="ECO:0008006" key="4">
    <source>
        <dbReference type="Google" id="ProtNLM"/>
    </source>
</evidence>
<accession>A0A8K0LA10</accession>
<feature type="region of interest" description="Disordered" evidence="1">
    <location>
        <begin position="228"/>
        <end position="266"/>
    </location>
</feature>
<feature type="region of interest" description="Disordered" evidence="1">
    <location>
        <begin position="92"/>
        <end position="115"/>
    </location>
</feature>
<dbReference type="Proteomes" id="UP000809789">
    <property type="component" value="Unassembled WGS sequence"/>
</dbReference>
<dbReference type="AlphaFoldDB" id="A0A8K0LA10"/>
<comment type="caution">
    <text evidence="2">The sequence shown here is derived from an EMBL/GenBank/DDBJ whole genome shotgun (WGS) entry which is preliminary data.</text>
</comment>
<dbReference type="EMBL" id="JAESVG020000001">
    <property type="protein sequence ID" value="KAG8631254.1"/>
    <property type="molecule type" value="Genomic_DNA"/>
</dbReference>
<proteinExistence type="predicted"/>
<evidence type="ECO:0000256" key="1">
    <source>
        <dbReference type="SAM" id="MobiDB-lite"/>
    </source>
</evidence>
<protein>
    <recommendedName>
        <fullName evidence="4">Ilp is an apoptosis inhibitor</fullName>
    </recommendedName>
</protein>
<sequence>MAPPYSNDALSPRSRVSQDTAAPSMFPFSSMPGFDILDWQPAYQSCQRYFLDHAQYEAATQALCSLINIRLPHQWRINPIMSSTTTANVANQSTANVKDWSRPTSGSSAGRDAQGQNSTISFVSLIPYIRRLIVTGFDTEGILHGFFGDAWQSGITPLRECERRNYLFAAKHGGWGSCKNQYDLNEEETVPFMQPLKDVAAEELNAAEQGWSSWLALEDWMVGPRAPRDNRGYGGNRFGQSSGMDGSSRYAQADAVDGVDGIHGER</sequence>
<evidence type="ECO:0000313" key="2">
    <source>
        <dbReference type="EMBL" id="KAG8631254.1"/>
    </source>
</evidence>
<reference evidence="2" key="1">
    <citation type="submission" date="2021-07" db="EMBL/GenBank/DDBJ databases">
        <title>Elsinoe batatas strain:CRI-CJ2 Genome sequencing and assembly.</title>
        <authorList>
            <person name="Huang L."/>
        </authorList>
    </citation>
    <scope>NUCLEOTIDE SEQUENCE</scope>
    <source>
        <strain evidence="2">CRI-CJ2</strain>
    </source>
</reference>
<dbReference type="PANTHER" id="PTHR42087">
    <property type="entry name" value="ILP IS AN APOPTOSIS INHIBITOR"/>
    <property type="match status" value="1"/>
</dbReference>
<name>A0A8K0LA10_9PEZI</name>
<dbReference type="OrthoDB" id="5335812at2759"/>
<dbReference type="InterPro" id="IPR053267">
    <property type="entry name" value="Verrucosidin_biosynth-assoc"/>
</dbReference>
<dbReference type="PANTHER" id="PTHR42087:SF1">
    <property type="entry name" value="ILP IS AN APOPTOSIS INHIBITOR"/>
    <property type="match status" value="1"/>
</dbReference>